<evidence type="ECO:0000313" key="2">
    <source>
        <dbReference type="EMBL" id="PRY67832.1"/>
    </source>
</evidence>
<gene>
    <name evidence="2" type="ORF">BCL64_11958</name>
</gene>
<protein>
    <submittedName>
        <fullName evidence="2">Methylenetetrahydrofolate dehydrogenase (NADP+)/methenyltetrahydrofolate cyclohydrolase</fullName>
    </submittedName>
</protein>
<dbReference type="PANTHER" id="PTHR48099">
    <property type="entry name" value="C-1-TETRAHYDROFOLATE SYNTHASE, CYTOPLASMIC-RELATED"/>
    <property type="match status" value="1"/>
</dbReference>
<evidence type="ECO:0000259" key="1">
    <source>
        <dbReference type="Pfam" id="PF00763"/>
    </source>
</evidence>
<dbReference type="GO" id="GO:0005829">
    <property type="term" value="C:cytosol"/>
    <property type="evidence" value="ECO:0007669"/>
    <property type="project" value="TreeGrafter"/>
</dbReference>
<name>A0A2T0VCM5_9GAMM</name>
<dbReference type="Pfam" id="PF00763">
    <property type="entry name" value="THF_DHG_CYH"/>
    <property type="match status" value="1"/>
</dbReference>
<proteinExistence type="predicted"/>
<dbReference type="Proteomes" id="UP000239896">
    <property type="component" value="Unassembled WGS sequence"/>
</dbReference>
<dbReference type="PANTHER" id="PTHR48099:SF5">
    <property type="entry name" value="C-1-TETRAHYDROFOLATE SYNTHASE, CYTOPLASMIC"/>
    <property type="match status" value="1"/>
</dbReference>
<dbReference type="AlphaFoldDB" id="A0A2T0VCM5"/>
<dbReference type="GO" id="GO:0035999">
    <property type="term" value="P:tetrahydrofolate interconversion"/>
    <property type="evidence" value="ECO:0007669"/>
    <property type="project" value="TreeGrafter"/>
</dbReference>
<keyword evidence="2" id="KW-0378">Hydrolase</keyword>
<accession>A0A2T0VCM5</accession>
<dbReference type="InterPro" id="IPR046346">
    <property type="entry name" value="Aminoacid_DH-like_N_sf"/>
</dbReference>
<dbReference type="Gene3D" id="3.40.50.10860">
    <property type="entry name" value="Leucine Dehydrogenase, chain A, domain 1"/>
    <property type="match status" value="1"/>
</dbReference>
<dbReference type="SUPFAM" id="SSF53223">
    <property type="entry name" value="Aminoacid dehydrogenase-like, N-terminal domain"/>
    <property type="match status" value="1"/>
</dbReference>
<dbReference type="InterPro" id="IPR020630">
    <property type="entry name" value="THF_DH/CycHdrlase_cat_dom"/>
</dbReference>
<feature type="domain" description="Tetrahydrofolate dehydrogenase/cyclohydrolase catalytic" evidence="1">
    <location>
        <begin position="5"/>
        <end position="64"/>
    </location>
</feature>
<dbReference type="EMBL" id="PVTM01000019">
    <property type="protein sequence ID" value="PRY67832.1"/>
    <property type="molecule type" value="Genomic_DNA"/>
</dbReference>
<reference evidence="2 3" key="1">
    <citation type="submission" date="2018-03" db="EMBL/GenBank/DDBJ databases">
        <title>Comparative analysis of microorganisms from saline springs in Andes Mountain Range, Colombia.</title>
        <authorList>
            <person name="Rubin E."/>
        </authorList>
    </citation>
    <scope>NUCLEOTIDE SEQUENCE [LARGE SCALE GENOMIC DNA]</scope>
    <source>
        <strain evidence="2 3">USBA 854</strain>
    </source>
</reference>
<sequence length="65" mass="6961">MTQLIDGKQLSDQVLQEVASEIALLKGEHDIVPTLAVVLVGEDPASQVYVRNKVKRATEAGMGSI</sequence>
<keyword evidence="3" id="KW-1185">Reference proteome</keyword>
<evidence type="ECO:0000313" key="3">
    <source>
        <dbReference type="Proteomes" id="UP000239896"/>
    </source>
</evidence>
<comment type="caution">
    <text evidence="2">The sequence shown here is derived from an EMBL/GenBank/DDBJ whole genome shotgun (WGS) entry which is preliminary data.</text>
</comment>
<organism evidence="2 3">
    <name type="scientific">Halomonas ventosae</name>
    <dbReference type="NCBI Taxonomy" id="229007"/>
    <lineage>
        <taxon>Bacteria</taxon>
        <taxon>Pseudomonadati</taxon>
        <taxon>Pseudomonadota</taxon>
        <taxon>Gammaproteobacteria</taxon>
        <taxon>Oceanospirillales</taxon>
        <taxon>Halomonadaceae</taxon>
        <taxon>Halomonas</taxon>
    </lineage>
</organism>
<dbReference type="GO" id="GO:0004477">
    <property type="term" value="F:methenyltetrahydrofolate cyclohydrolase activity"/>
    <property type="evidence" value="ECO:0007669"/>
    <property type="project" value="TreeGrafter"/>
</dbReference>
<dbReference type="GO" id="GO:0004488">
    <property type="term" value="F:methylenetetrahydrofolate dehydrogenase (NADP+) activity"/>
    <property type="evidence" value="ECO:0007669"/>
    <property type="project" value="InterPro"/>
</dbReference>